<dbReference type="OrthoDB" id="6108017at2759"/>
<dbReference type="PANTHER" id="PTHR46349">
    <property type="entry name" value="CINGULIN-LIKE PROTEIN 1-RELATED"/>
    <property type="match status" value="1"/>
</dbReference>
<name>A0A3P8XJ88_ESOLU</name>
<feature type="compositionally biased region" description="Polar residues" evidence="3">
    <location>
        <begin position="291"/>
        <end position="307"/>
    </location>
</feature>
<feature type="coiled-coil region" evidence="2">
    <location>
        <begin position="498"/>
        <end position="651"/>
    </location>
</feature>
<dbReference type="Bgee" id="ENSELUG00000004903">
    <property type="expression patterns" value="Expressed in testis and 9 other cell types or tissues"/>
</dbReference>
<dbReference type="InterPro" id="IPR002928">
    <property type="entry name" value="Myosin_tail"/>
</dbReference>
<feature type="coiled-coil region" evidence="2">
    <location>
        <begin position="688"/>
        <end position="1166"/>
    </location>
</feature>
<evidence type="ECO:0000313" key="5">
    <source>
        <dbReference type="Ensembl" id="ENSELUP00000003709.2"/>
    </source>
</evidence>
<dbReference type="KEGG" id="els:105018351"/>
<dbReference type="GO" id="GO:0016459">
    <property type="term" value="C:myosin complex"/>
    <property type="evidence" value="ECO:0007669"/>
    <property type="project" value="InterPro"/>
</dbReference>
<dbReference type="Pfam" id="PF01576">
    <property type="entry name" value="Myosin_tail_1"/>
    <property type="match status" value="2"/>
</dbReference>
<dbReference type="GO" id="GO:0150105">
    <property type="term" value="P:protein localization to cell-cell junction"/>
    <property type="evidence" value="ECO:0007669"/>
    <property type="project" value="TreeGrafter"/>
</dbReference>
<feature type="domain" description="Myosin tail" evidence="4">
    <location>
        <begin position="949"/>
        <end position="1158"/>
    </location>
</feature>
<dbReference type="Gene3D" id="1.20.120.330">
    <property type="entry name" value="Nucleotidyltransferases domain 2"/>
    <property type="match status" value="1"/>
</dbReference>
<keyword evidence="6" id="KW-1185">Reference proteome</keyword>
<dbReference type="GO" id="GO:0005923">
    <property type="term" value="C:bicellular tight junction"/>
    <property type="evidence" value="ECO:0007669"/>
    <property type="project" value="TreeGrafter"/>
</dbReference>
<evidence type="ECO:0000256" key="2">
    <source>
        <dbReference type="SAM" id="Coils"/>
    </source>
</evidence>
<protein>
    <recommendedName>
        <fullName evidence="4">Myosin tail domain-containing protein</fullName>
    </recommendedName>
</protein>
<dbReference type="GeneTree" id="ENSGT00940000154489"/>
<dbReference type="STRING" id="8010.ENSELUP00000003709"/>
<dbReference type="PANTHER" id="PTHR46349:SF2">
    <property type="entry name" value="CINGULIN-LIKE PROTEIN 1"/>
    <property type="match status" value="1"/>
</dbReference>
<dbReference type="GeneID" id="105018351"/>
<reference evidence="5" key="2">
    <citation type="submission" date="2020-02" db="EMBL/GenBank/DDBJ databases">
        <title>Esox lucius (northern pike) genome, fEsoLuc1, primary haplotype.</title>
        <authorList>
            <person name="Myers G."/>
            <person name="Karagic N."/>
            <person name="Meyer A."/>
            <person name="Pippel M."/>
            <person name="Reichard M."/>
            <person name="Winkler S."/>
            <person name="Tracey A."/>
            <person name="Sims Y."/>
            <person name="Howe K."/>
            <person name="Rhie A."/>
            <person name="Formenti G."/>
            <person name="Durbin R."/>
            <person name="Fedrigo O."/>
            <person name="Jarvis E.D."/>
        </authorList>
    </citation>
    <scope>NUCLEOTIDE SEQUENCE [LARGE SCALE GENOMIC DNA]</scope>
</reference>
<evidence type="ECO:0000313" key="6">
    <source>
        <dbReference type="Proteomes" id="UP000265140"/>
    </source>
</evidence>
<accession>A0A3P8XJ88</accession>
<organism evidence="5 6">
    <name type="scientific">Esox lucius</name>
    <name type="common">Northern pike</name>
    <dbReference type="NCBI Taxonomy" id="8010"/>
    <lineage>
        <taxon>Eukaryota</taxon>
        <taxon>Metazoa</taxon>
        <taxon>Chordata</taxon>
        <taxon>Craniata</taxon>
        <taxon>Vertebrata</taxon>
        <taxon>Euteleostomi</taxon>
        <taxon>Actinopterygii</taxon>
        <taxon>Neopterygii</taxon>
        <taxon>Teleostei</taxon>
        <taxon>Protacanthopterygii</taxon>
        <taxon>Esociformes</taxon>
        <taxon>Esocidae</taxon>
        <taxon>Esox</taxon>
    </lineage>
</organism>
<evidence type="ECO:0000256" key="3">
    <source>
        <dbReference type="SAM" id="MobiDB-lite"/>
    </source>
</evidence>
<dbReference type="RefSeq" id="XP_012994315.2">
    <property type="nucleotide sequence ID" value="XM_013138861.3"/>
</dbReference>
<proteinExistence type="predicted"/>
<reference evidence="5" key="3">
    <citation type="submission" date="2025-08" db="UniProtKB">
        <authorList>
            <consortium name="Ensembl"/>
        </authorList>
    </citation>
    <scope>IDENTIFICATION</scope>
</reference>
<dbReference type="OMA" id="EMCQSNQ"/>
<feature type="region of interest" description="Disordered" evidence="3">
    <location>
        <begin position="100"/>
        <end position="125"/>
    </location>
</feature>
<evidence type="ECO:0000259" key="4">
    <source>
        <dbReference type="Pfam" id="PF01576"/>
    </source>
</evidence>
<dbReference type="Proteomes" id="UP000265140">
    <property type="component" value="Chromosome 19"/>
</dbReference>
<feature type="domain" description="Myosin tail" evidence="4">
    <location>
        <begin position="474"/>
        <end position="931"/>
    </location>
</feature>
<dbReference type="InParanoid" id="A0A3P8XJ88"/>
<evidence type="ECO:0000256" key="1">
    <source>
        <dbReference type="ARBA" id="ARBA00023054"/>
    </source>
</evidence>
<feature type="region of interest" description="Disordered" evidence="3">
    <location>
        <begin position="1"/>
        <end position="41"/>
    </location>
</feature>
<reference evidence="6" key="1">
    <citation type="journal article" date="2014" name="PLoS ONE">
        <title>The genome and linkage map of the northern pike (Esox lucius): conserved synteny revealed between the salmonid sister group and the Neoteleostei.</title>
        <authorList>
            <person name="Rondeau E.B."/>
            <person name="Minkley D.R."/>
            <person name="Leong J.S."/>
            <person name="Messmer A.M."/>
            <person name="Jantzen J.R."/>
            <person name="von Schalburg K.R."/>
            <person name="Lemon C."/>
            <person name="Bird N.H."/>
            <person name="Koop B.F."/>
        </authorList>
    </citation>
    <scope>NUCLEOTIDE SEQUENCE</scope>
</reference>
<dbReference type="Ensembl" id="ENSELUT00000013588.3">
    <property type="protein sequence ID" value="ENSELUP00000003709.2"/>
    <property type="gene ID" value="ENSELUG00000004903.3"/>
</dbReference>
<keyword evidence="1 2" id="KW-0175">Coiled coil</keyword>
<feature type="region of interest" description="Disordered" evidence="3">
    <location>
        <begin position="225"/>
        <end position="375"/>
    </location>
</feature>
<reference evidence="5" key="4">
    <citation type="submission" date="2025-09" db="UniProtKB">
        <authorList>
            <consortium name="Ensembl"/>
        </authorList>
    </citation>
    <scope>IDENTIFICATION</scope>
</reference>
<dbReference type="AlphaFoldDB" id="A0A3P8XJ88"/>
<sequence length="1185" mass="134989">MQSHRHGSAPDFGRMQQGYSLQPAGHASRGHARPRSDSSGAVFGVRIQVQGVEGRPYVVMNNGDSRAPLPSGGLETYSRNWDHQEVSVISHSQSEYTIASVGSERSPMGSPYAERRPPNHQGEYALGGSLSEVRESQRTPLPSSTSTFDFSDSALQQLQRSPSPSNTALNYQRHPELLKPYDPERNSLGPLLSTTQRVSAPSAQVASVPRTGHLTRVLQSVDGATQAPACGSKPARIPLPAEGLERAQSPGPVSAPTPRHPSLAALLSPPKEVTNVSRRSPNSVDAEPISSVGNLISQFNSPQQTGRSGPRRGRIAREDRTRSRSMDSTRRWTSEPLDPSSPASPILGTGEETSAGVAGVPGSPKAQGPNGASALNGASTLVLNKLRWEEQEPDSTSPRMPKGRYRVEKTSLYRTRSRSLNHANVESERETLVITPDILKGQRGQQQISAEPQQPNEDTTKQILFAYLKEGTTDNTSTTEKKLNLVFERINKLKWKTAENVEEECRDLAAEAKELQNRGVELEREVSQLKKQLEHKTTSARSLAEACEKAQTDSKTLQDELHQRQDELSTLRNRLTQMETELEVAREELIQVKAEREQGRNEMKDLQEQLSEMHDELDRAKNTTEEESMEKQVLRKDLVQLRSEFQELLQLQEEQDEVLHWKERELTALKGALKEEVESHDKELGIMKEVHNQEVQLLREKVEEVTESNTALGEEKREVEEDRGEAQGQLKELMQQREDLMGQVDDLEGKVEQLNFVVKESKTLQRQLVKCIEQLKKDKQQVEETLAEVRKKEDEMCQANKDLLTRLENVQSELTKLNHDHREVKERLKEESHRAEELNRIKNDLEEEKRLQDSTVDKLQKEMSDIVGECEASTERLQQQVDGVREKSNAELAELRLQLQEKGAELEKSRQVAKRLQEELFLLEHSLDQCRRESEEAQQSSRLLERRVEELEERNIHAQEDHARQLKLMEGQITQLEQDLTEERNSADLLMDRMDKGKQQIEQIRGELLQERAVRQDLECDKISLERQNKDLKSRVSHLEGSQRSNQDVVVSRLEGRIQELEGRLQGEERDNINLQQANRKLERKVKEMMMRVDDEHLAMQSERDQLNQRLKTAKRQMDEAEEEIERLEHSKKKLQRDLDEQIETNDEILVQLNALRAEMRRKQQKSAPLLKDDNAVYVNDINSD</sequence>
<dbReference type="Gene3D" id="1.10.287.1490">
    <property type="match status" value="1"/>
</dbReference>
<feature type="compositionally biased region" description="Polar residues" evidence="3">
    <location>
        <begin position="274"/>
        <end position="283"/>
    </location>
</feature>
<feature type="compositionally biased region" description="Basic and acidic residues" evidence="3">
    <location>
        <begin position="315"/>
        <end position="333"/>
    </location>
</feature>